<evidence type="ECO:0000313" key="2">
    <source>
        <dbReference type="EMBL" id="RXH33202.1"/>
    </source>
</evidence>
<feature type="signal peptide" evidence="1">
    <location>
        <begin position="1"/>
        <end position="20"/>
    </location>
</feature>
<sequence>MDAALLGGLMLMASWTSSRAAARSIVSVDKDAGQATANFVAAGIGDGFVLEQADRMTGSASWFGV</sequence>
<reference evidence="2 3" key="1">
    <citation type="submission" date="2015-04" db="EMBL/GenBank/DDBJ databases">
        <title>Comparative genomics of rhizobia nodulating Arachis hypogaea in China.</title>
        <authorList>
            <person name="Li Y."/>
        </authorList>
    </citation>
    <scope>NUCLEOTIDE SEQUENCE [LARGE SCALE GENOMIC DNA]</scope>
    <source>
        <strain evidence="2 3">CCBAU 51787</strain>
    </source>
</reference>
<name>A0A4V1L2P9_9BRAD</name>
<dbReference type="Proteomes" id="UP000290565">
    <property type="component" value="Unassembled WGS sequence"/>
</dbReference>
<comment type="caution">
    <text evidence="2">The sequence shown here is derived from an EMBL/GenBank/DDBJ whole genome shotgun (WGS) entry which is preliminary data.</text>
</comment>
<evidence type="ECO:0000256" key="1">
    <source>
        <dbReference type="SAM" id="SignalP"/>
    </source>
</evidence>
<accession>A0A4V1L2P9</accession>
<protein>
    <submittedName>
        <fullName evidence="2">Uncharacterized protein</fullName>
    </submittedName>
</protein>
<evidence type="ECO:0000313" key="3">
    <source>
        <dbReference type="Proteomes" id="UP000290565"/>
    </source>
</evidence>
<feature type="chain" id="PRO_5020415850" evidence="1">
    <location>
        <begin position="21"/>
        <end position="65"/>
    </location>
</feature>
<organism evidence="2 3">
    <name type="scientific">Bradyrhizobium zhanjiangense</name>
    <dbReference type="NCBI Taxonomy" id="1325107"/>
    <lineage>
        <taxon>Bacteria</taxon>
        <taxon>Pseudomonadati</taxon>
        <taxon>Pseudomonadota</taxon>
        <taxon>Alphaproteobacteria</taxon>
        <taxon>Hyphomicrobiales</taxon>
        <taxon>Nitrobacteraceae</taxon>
        <taxon>Bradyrhizobium</taxon>
    </lineage>
</organism>
<dbReference type="EMBL" id="LBJM01000085">
    <property type="protein sequence ID" value="RXH33202.1"/>
    <property type="molecule type" value="Genomic_DNA"/>
</dbReference>
<gene>
    <name evidence="2" type="ORF">XH94_30440</name>
</gene>
<dbReference type="AlphaFoldDB" id="A0A4V1L2P9"/>
<proteinExistence type="predicted"/>
<keyword evidence="1" id="KW-0732">Signal</keyword>